<dbReference type="OrthoDB" id="9803586at2"/>
<evidence type="ECO:0000313" key="1">
    <source>
        <dbReference type="EMBL" id="KAA5611908.1"/>
    </source>
</evidence>
<name>A0A5M6IWR6_9PROT</name>
<dbReference type="AlphaFoldDB" id="A0A5M6IWR6"/>
<protein>
    <submittedName>
        <fullName evidence="1">4-oxalocrotonate tautomerase</fullName>
    </submittedName>
</protein>
<dbReference type="InterPro" id="IPR014347">
    <property type="entry name" value="Tautomerase/MIF_sf"/>
</dbReference>
<dbReference type="Proteomes" id="UP000325255">
    <property type="component" value="Unassembled WGS sequence"/>
</dbReference>
<dbReference type="RefSeq" id="WP_150041208.1">
    <property type="nucleotide sequence ID" value="NZ_OW485605.1"/>
</dbReference>
<dbReference type="SUPFAM" id="SSF55331">
    <property type="entry name" value="Tautomerase/MIF"/>
    <property type="match status" value="1"/>
</dbReference>
<proteinExistence type="predicted"/>
<dbReference type="PANTHER" id="PTHR35530">
    <property type="entry name" value="TAUTOMERASE-RELATED"/>
    <property type="match status" value="1"/>
</dbReference>
<evidence type="ECO:0000313" key="2">
    <source>
        <dbReference type="Proteomes" id="UP000325255"/>
    </source>
</evidence>
<accession>A0A5M6IWR6</accession>
<reference evidence="1 2" key="1">
    <citation type="submission" date="2019-09" db="EMBL/GenBank/DDBJ databases">
        <title>Genome sequence of Rhodovastum atsumiense, a diverse member of the Acetobacteraceae family of non-sulfur purple photosynthetic bacteria.</title>
        <authorList>
            <person name="Meyer T."/>
            <person name="Kyndt J."/>
        </authorList>
    </citation>
    <scope>NUCLEOTIDE SEQUENCE [LARGE SCALE GENOMIC DNA]</scope>
    <source>
        <strain evidence="1 2">DSM 21279</strain>
    </source>
</reference>
<comment type="caution">
    <text evidence="1">The sequence shown here is derived from an EMBL/GenBank/DDBJ whole genome shotgun (WGS) entry which is preliminary data.</text>
</comment>
<gene>
    <name evidence="1" type="ORF">F1189_12510</name>
</gene>
<dbReference type="EMBL" id="VWPK01000017">
    <property type="protein sequence ID" value="KAA5611908.1"/>
    <property type="molecule type" value="Genomic_DNA"/>
</dbReference>
<dbReference type="Gene3D" id="3.30.429.10">
    <property type="entry name" value="Macrophage Migration Inhibitory Factor"/>
    <property type="match status" value="1"/>
</dbReference>
<dbReference type="PANTHER" id="PTHR35530:SF1">
    <property type="entry name" value="2-HYDROXYMUCONATE TAUTOMERASE"/>
    <property type="match status" value="1"/>
</dbReference>
<sequence length="135" mass="14260">MPMIQVRYVTPAPRPELRGAIAALAARLGRECLSKDPGVTAVLVEPADPQGWFVAGRRPAVEDGKAAFWLDIKITAGTNTKGETAAFVRAAFDGMAALLGPLHEESYVLVHAVDGDAYGYGGRTQNARWAAANPG</sequence>
<keyword evidence="2" id="KW-1185">Reference proteome</keyword>
<organism evidence="1 2">
    <name type="scientific">Rhodovastum atsumiense</name>
    <dbReference type="NCBI Taxonomy" id="504468"/>
    <lineage>
        <taxon>Bacteria</taxon>
        <taxon>Pseudomonadati</taxon>
        <taxon>Pseudomonadota</taxon>
        <taxon>Alphaproteobacteria</taxon>
        <taxon>Acetobacterales</taxon>
        <taxon>Acetobacteraceae</taxon>
        <taxon>Rhodovastum</taxon>
    </lineage>
</organism>